<keyword evidence="2" id="KW-1185">Reference proteome</keyword>
<evidence type="ECO:0000313" key="2">
    <source>
        <dbReference type="Proteomes" id="UP001353858"/>
    </source>
</evidence>
<dbReference type="Proteomes" id="UP001353858">
    <property type="component" value="Unassembled WGS sequence"/>
</dbReference>
<gene>
    <name evidence="1" type="ORF">RN001_015594</name>
</gene>
<dbReference type="PANTHER" id="PTHR35450">
    <property type="entry name" value="REVERSE TRANSCRIPTASE DOMAIN-CONTAINING PROTEIN"/>
    <property type="match status" value="1"/>
</dbReference>
<organism evidence="1 2">
    <name type="scientific">Aquatica leii</name>
    <dbReference type="NCBI Taxonomy" id="1421715"/>
    <lineage>
        <taxon>Eukaryota</taxon>
        <taxon>Metazoa</taxon>
        <taxon>Ecdysozoa</taxon>
        <taxon>Arthropoda</taxon>
        <taxon>Hexapoda</taxon>
        <taxon>Insecta</taxon>
        <taxon>Pterygota</taxon>
        <taxon>Neoptera</taxon>
        <taxon>Endopterygota</taxon>
        <taxon>Coleoptera</taxon>
        <taxon>Polyphaga</taxon>
        <taxon>Elateriformia</taxon>
        <taxon>Elateroidea</taxon>
        <taxon>Lampyridae</taxon>
        <taxon>Luciolinae</taxon>
        <taxon>Aquatica</taxon>
    </lineage>
</organism>
<comment type="caution">
    <text evidence="1">The sequence shown here is derived from an EMBL/GenBank/DDBJ whole genome shotgun (WGS) entry which is preliminary data.</text>
</comment>
<protein>
    <submittedName>
        <fullName evidence="1">Uncharacterized protein</fullName>
    </submittedName>
</protein>
<accession>A0AAN7SMQ0</accession>
<dbReference type="AlphaFoldDB" id="A0AAN7SMQ0"/>
<reference evidence="2" key="1">
    <citation type="submission" date="2023-01" db="EMBL/GenBank/DDBJ databases">
        <title>Key to firefly adult light organ development and bioluminescence: homeobox transcription factors regulate luciferase expression and transportation to peroxisome.</title>
        <authorList>
            <person name="Fu X."/>
        </authorList>
    </citation>
    <scope>NUCLEOTIDE SEQUENCE [LARGE SCALE GENOMIC DNA]</scope>
</reference>
<proteinExistence type="predicted"/>
<dbReference type="EMBL" id="JARPUR010000008">
    <property type="protein sequence ID" value="KAK4871470.1"/>
    <property type="molecule type" value="Genomic_DNA"/>
</dbReference>
<name>A0AAN7SMQ0_9COLE</name>
<evidence type="ECO:0000313" key="1">
    <source>
        <dbReference type="EMBL" id="KAK4871470.1"/>
    </source>
</evidence>
<dbReference type="PANTHER" id="PTHR35450:SF2">
    <property type="entry name" value="REVERSE TRANSCRIPTASE DOMAIN-CONTAINING PROTEIN"/>
    <property type="match status" value="1"/>
</dbReference>
<sequence length="175" mass="20745">MVAIQDQVINTRYYKKHIIKNLNTTTDKCRLCKQQIETIDRMITGCTTLANTEYTRTHNNYTPQNILENNEYRLYRNRSVTTNKTTLHNKPDIILTNKKKKLTQLIRISVPNTVNIQNKTEEKIEKYIQLAEEIKDMWHQDKVEIVPIILSATEVILHNLHKYIKTLELHPNIYI</sequence>